<protein>
    <submittedName>
        <fullName evidence="3 4">Uncharacterized protein LOC117549735</fullName>
    </submittedName>
</protein>
<feature type="region of interest" description="Disordered" evidence="1">
    <location>
        <begin position="188"/>
        <end position="215"/>
    </location>
</feature>
<dbReference type="KEGG" id="gacu:117549735"/>
<accession>A0A6P8UKW9</accession>
<dbReference type="RefSeq" id="XP_034077708.1">
    <property type="nucleotide sequence ID" value="XM_034221817.1"/>
</dbReference>
<organism evidence="2 3">
    <name type="scientific">Gymnodraco acuticeps</name>
    <name type="common">Antarctic dragonfish</name>
    <dbReference type="NCBI Taxonomy" id="8218"/>
    <lineage>
        <taxon>Eukaryota</taxon>
        <taxon>Metazoa</taxon>
        <taxon>Chordata</taxon>
        <taxon>Craniata</taxon>
        <taxon>Vertebrata</taxon>
        <taxon>Euteleostomi</taxon>
        <taxon>Actinopterygii</taxon>
        <taxon>Neopterygii</taxon>
        <taxon>Teleostei</taxon>
        <taxon>Neoteleostei</taxon>
        <taxon>Acanthomorphata</taxon>
        <taxon>Eupercaria</taxon>
        <taxon>Perciformes</taxon>
        <taxon>Notothenioidei</taxon>
        <taxon>Bathydraconidae</taxon>
        <taxon>Gymnodraco</taxon>
    </lineage>
</organism>
<evidence type="ECO:0000313" key="2">
    <source>
        <dbReference type="Proteomes" id="UP000515161"/>
    </source>
</evidence>
<keyword evidence="2" id="KW-1185">Reference proteome</keyword>
<feature type="region of interest" description="Disordered" evidence="1">
    <location>
        <begin position="456"/>
        <end position="539"/>
    </location>
</feature>
<evidence type="ECO:0000313" key="5">
    <source>
        <dbReference type="RefSeq" id="XP_034077716.1"/>
    </source>
</evidence>
<name>A0A6P8UKW9_GYMAC</name>
<evidence type="ECO:0000313" key="4">
    <source>
        <dbReference type="RefSeq" id="XP_034077709.1"/>
    </source>
</evidence>
<dbReference type="GeneID" id="117549735"/>
<proteinExistence type="predicted"/>
<sequence>MGKSNSKKVILEYEGCAKVMCNKHGAWTCTYLNVWVKNGFPDNGSLSLNQLEKLRQGLEKVEKKHTKRNMGWKAFGMWKTEAMIRENQKNKGEQGGGVIKPQCARIPLGKVDGDLDCPSGCQIQAPDLPELDAPGPHRVLHSPPPYDEQRVEQTTAKLYPDLPSPTAQPVASRTRQQAERDFFVTSPTAKGCKAPLEPQASVPEHTLNPEGPSSSWATVQDMKDSCILMPMVEVPNPRGDANDPQIMYVFRPWSPGDMKDVINDLPNPVESGGVEFGAQLLELIQQHRPSLRELERLLIGKLKLKWGAVKGDWPGVDHRYDWANAAPYRLKINGLIQRLENYYQKRMDWGKVKDCAQRVGESVTDTAGWCVLLVTMTVHMNSRKKTCLMEGLLPEIKKYVQKHCIELERGRLEPVLTYARHAEKVMNNANEELKTIKNKMGERLQMAQLQAYEQQINRGRGKRRGGYRGRERAPSRGKGRGYEQRGCFRGGSFEHRIKDCPEEEEEEMDDEWQHGPEEGVTVSHPQGRKATGGRGQRGL</sequence>
<dbReference type="AlphaFoldDB" id="A0A6P8UKW9"/>
<dbReference type="OrthoDB" id="8960550at2759"/>
<evidence type="ECO:0000256" key="1">
    <source>
        <dbReference type="SAM" id="MobiDB-lite"/>
    </source>
</evidence>
<evidence type="ECO:0000313" key="3">
    <source>
        <dbReference type="RefSeq" id="XP_034077708.1"/>
    </source>
</evidence>
<feature type="compositionally biased region" description="Gly residues" evidence="1">
    <location>
        <begin position="530"/>
        <end position="539"/>
    </location>
</feature>
<feature type="compositionally biased region" description="Acidic residues" evidence="1">
    <location>
        <begin position="501"/>
        <end position="510"/>
    </location>
</feature>
<gene>
    <name evidence="3 4 5" type="primary">LOC117549735</name>
</gene>
<dbReference type="Proteomes" id="UP000515161">
    <property type="component" value="Unplaced"/>
</dbReference>
<dbReference type="RefSeq" id="XP_034077709.1">
    <property type="nucleotide sequence ID" value="XM_034221818.1"/>
</dbReference>
<reference evidence="3 4" key="1">
    <citation type="submission" date="2025-04" db="UniProtKB">
        <authorList>
            <consortium name="RefSeq"/>
        </authorList>
    </citation>
    <scope>IDENTIFICATION</scope>
</reference>
<dbReference type="RefSeq" id="XP_034077716.1">
    <property type="nucleotide sequence ID" value="XM_034221825.1"/>
</dbReference>